<evidence type="ECO:0000256" key="2">
    <source>
        <dbReference type="ARBA" id="ARBA00023002"/>
    </source>
</evidence>
<evidence type="ECO:0000256" key="1">
    <source>
        <dbReference type="ARBA" id="ARBA00006484"/>
    </source>
</evidence>
<dbReference type="Pfam" id="PF13561">
    <property type="entry name" value="adh_short_C2"/>
    <property type="match status" value="1"/>
</dbReference>
<keyword evidence="5" id="KW-1185">Reference proteome</keyword>
<dbReference type="InterPro" id="IPR020904">
    <property type="entry name" value="Sc_DH/Rdtase_CS"/>
</dbReference>
<dbReference type="Gene3D" id="3.40.50.720">
    <property type="entry name" value="NAD(P)-binding Rossmann-like Domain"/>
    <property type="match status" value="1"/>
</dbReference>
<reference evidence="5" key="1">
    <citation type="submission" date="2016-10" db="EMBL/GenBank/DDBJ databases">
        <authorList>
            <person name="Varghese N."/>
            <person name="Submissions S."/>
        </authorList>
    </citation>
    <scope>NUCLEOTIDE SEQUENCE [LARGE SCALE GENOMIC DNA]</scope>
    <source>
        <strain evidence="5">M83</strain>
    </source>
</reference>
<gene>
    <name evidence="4" type="ORF">SAMN05216544_0272</name>
</gene>
<dbReference type="InterPro" id="IPR002347">
    <property type="entry name" value="SDR_fam"/>
</dbReference>
<dbReference type="CDD" id="cd05233">
    <property type="entry name" value="SDR_c"/>
    <property type="match status" value="1"/>
</dbReference>
<keyword evidence="3" id="KW-0753">Steroid metabolism</keyword>
<dbReference type="InterPro" id="IPR036291">
    <property type="entry name" value="NAD(P)-bd_dom_sf"/>
</dbReference>
<accession>A0A1G9T9W8</accession>
<evidence type="ECO:0000313" key="5">
    <source>
        <dbReference type="Proteomes" id="UP000187651"/>
    </source>
</evidence>
<dbReference type="Proteomes" id="UP000187651">
    <property type="component" value="Unassembled WGS sequence"/>
</dbReference>
<dbReference type="RefSeq" id="WP_074520567.1">
    <property type="nucleotide sequence ID" value="NZ_FNHZ01000001.1"/>
</dbReference>
<evidence type="ECO:0000256" key="3">
    <source>
        <dbReference type="ARBA" id="ARBA00023221"/>
    </source>
</evidence>
<dbReference type="InterPro" id="IPR050259">
    <property type="entry name" value="SDR"/>
</dbReference>
<protein>
    <submittedName>
        <fullName evidence="4">Gluconate 5-dehydrogenase</fullName>
    </submittedName>
</protein>
<sequence>MKEVFNFSGKNVLITGAGSGIGRALAIAMIEAGAKVCIVGRRIEKLEETKNLMPCNNEQCYCYSADITKKAEVDALLYFLKENLGEVDVLINCAGLANPLSVEESLTDEWSKQIDTNLNATAYISGQVIPNMKKNKYGRIINIASVNALVASKTLARHAYNASKAGVCGLTRGMSSTYAKDGITVNAVCPGLFESEMTKDIMENKVVVATYNKQIPIARFGKLEEVVYPIMFLASDIASYITGQCIAIDGGMTTSSYI</sequence>
<dbReference type="PANTHER" id="PTHR42879">
    <property type="entry name" value="3-OXOACYL-(ACYL-CARRIER-PROTEIN) REDUCTASE"/>
    <property type="match status" value="1"/>
</dbReference>
<dbReference type="OrthoDB" id="9803333at2"/>
<dbReference type="GO" id="GO:0008206">
    <property type="term" value="P:bile acid metabolic process"/>
    <property type="evidence" value="ECO:0007669"/>
    <property type="project" value="UniProtKB-ARBA"/>
</dbReference>
<evidence type="ECO:0000313" key="4">
    <source>
        <dbReference type="EMBL" id="SDM44446.1"/>
    </source>
</evidence>
<keyword evidence="3" id="KW-0443">Lipid metabolism</keyword>
<dbReference type="PROSITE" id="PS00061">
    <property type="entry name" value="ADH_SHORT"/>
    <property type="match status" value="1"/>
</dbReference>
<dbReference type="AlphaFoldDB" id="A0A1G9T9W8"/>
<dbReference type="SUPFAM" id="SSF51735">
    <property type="entry name" value="NAD(P)-binding Rossmann-fold domains"/>
    <property type="match status" value="1"/>
</dbReference>
<dbReference type="EMBL" id="FNHZ01000001">
    <property type="protein sequence ID" value="SDM44446.1"/>
    <property type="molecule type" value="Genomic_DNA"/>
</dbReference>
<dbReference type="FunFam" id="3.40.50.720:FF:000084">
    <property type="entry name" value="Short-chain dehydrogenase reductase"/>
    <property type="match status" value="1"/>
</dbReference>
<dbReference type="GO" id="GO:0016491">
    <property type="term" value="F:oxidoreductase activity"/>
    <property type="evidence" value="ECO:0007669"/>
    <property type="project" value="UniProtKB-KW"/>
</dbReference>
<dbReference type="PRINTS" id="PR00081">
    <property type="entry name" value="GDHRDH"/>
</dbReference>
<organism evidence="4 5">
    <name type="scientific">Lachnospira pectinoschiza</name>
    <dbReference type="NCBI Taxonomy" id="28052"/>
    <lineage>
        <taxon>Bacteria</taxon>
        <taxon>Bacillati</taxon>
        <taxon>Bacillota</taxon>
        <taxon>Clostridia</taxon>
        <taxon>Lachnospirales</taxon>
        <taxon>Lachnospiraceae</taxon>
        <taxon>Lachnospira</taxon>
    </lineage>
</organism>
<name>A0A1G9T9W8_9FIRM</name>
<dbReference type="PRINTS" id="PR00080">
    <property type="entry name" value="SDRFAMILY"/>
</dbReference>
<proteinExistence type="inferred from homology"/>
<comment type="similarity">
    <text evidence="1">Belongs to the short-chain dehydrogenases/reductases (SDR) family.</text>
</comment>
<dbReference type="PANTHER" id="PTHR42879:SF2">
    <property type="entry name" value="3-OXOACYL-[ACYL-CARRIER-PROTEIN] REDUCTASE FABG"/>
    <property type="match status" value="1"/>
</dbReference>
<keyword evidence="2" id="KW-0560">Oxidoreductase</keyword>